<dbReference type="RefSeq" id="WP_107889786.1">
    <property type="nucleotide sequence ID" value="NZ_CP028519.1"/>
</dbReference>
<organism evidence="2 3">
    <name type="scientific">Microvirgula aerodenitrificans</name>
    <dbReference type="NCBI Taxonomy" id="57480"/>
    <lineage>
        <taxon>Bacteria</taxon>
        <taxon>Pseudomonadati</taxon>
        <taxon>Pseudomonadota</taxon>
        <taxon>Betaproteobacteria</taxon>
        <taxon>Neisseriales</taxon>
        <taxon>Aquaspirillaceae</taxon>
        <taxon>Microvirgula</taxon>
    </lineage>
</organism>
<proteinExistence type="predicted"/>
<dbReference type="Proteomes" id="UP000244173">
    <property type="component" value="Chromosome"/>
</dbReference>
<dbReference type="AlphaFoldDB" id="A0A2S0PCQ1"/>
<evidence type="ECO:0000313" key="3">
    <source>
        <dbReference type="Proteomes" id="UP000244173"/>
    </source>
</evidence>
<dbReference type="EMBL" id="CP028519">
    <property type="protein sequence ID" value="AVY95159.1"/>
    <property type="molecule type" value="Genomic_DNA"/>
</dbReference>
<evidence type="ECO:0000313" key="2">
    <source>
        <dbReference type="EMBL" id="AVY95159.1"/>
    </source>
</evidence>
<dbReference type="KEGG" id="maer:DAI18_14730"/>
<protein>
    <submittedName>
        <fullName evidence="2">Uncharacterized protein</fullName>
    </submittedName>
</protein>
<name>A0A2S0PCQ1_9NEIS</name>
<evidence type="ECO:0000256" key="1">
    <source>
        <dbReference type="SAM" id="MobiDB-lite"/>
    </source>
</evidence>
<keyword evidence="3" id="KW-1185">Reference proteome</keyword>
<reference evidence="2 3" key="1">
    <citation type="submission" date="2018-04" db="EMBL/GenBank/DDBJ databases">
        <title>Denitrifier Microvirgula.</title>
        <authorList>
            <person name="Anderson E."/>
            <person name="Jang J."/>
            <person name="Ishii S."/>
        </authorList>
    </citation>
    <scope>NUCLEOTIDE SEQUENCE [LARGE SCALE GENOMIC DNA]</scope>
    <source>
        <strain evidence="2 3">BE2.4</strain>
    </source>
</reference>
<gene>
    <name evidence="2" type="ORF">DAI18_14730</name>
</gene>
<sequence>MLGHSLGKDLHAAGLRQPLLSGTLKSMASGGAQSLVHGVRPNWGRIAAESFGSNVGHQVVGSAVEQDREQQQQRQPQAIRREVAGQNDAVGYRDDGGLQARAETAWRQQERRRQAAIAEVQSLERAADVSLNGEAMLDEIVVTASRLPAKGMLTPEQPELTWEGFRGRLYGIGQFITDGMNSTASLVHDTLYQMGDLARLGVSHHTQTAQQVWAR</sequence>
<feature type="region of interest" description="Disordered" evidence="1">
    <location>
        <begin position="62"/>
        <end position="97"/>
    </location>
</feature>
<accession>A0A2S0PCQ1</accession>